<gene>
    <name evidence="26" type="ORF">ACFPM7_02070</name>
</gene>
<evidence type="ECO:0000259" key="24">
    <source>
        <dbReference type="PROSITE" id="PS50109"/>
    </source>
</evidence>
<dbReference type="CDD" id="cd00082">
    <property type="entry name" value="HisKA"/>
    <property type="match status" value="1"/>
</dbReference>
<keyword evidence="11 26" id="KW-0418">Kinase</keyword>
<evidence type="ECO:0000256" key="15">
    <source>
        <dbReference type="ARBA" id="ARBA00022912"/>
    </source>
</evidence>
<sequence length="448" mass="46459">MRAPRPIAVRITGLCLLVAGVVALVGGLVSAKLVADTAREVTRQTLADQADVLAAQWDDSALGLRRAVEILRRQGVEPVLLRRNGNVVGGGPLAKRAALEAGLTDPARGPRATIELDGRTLLVEVRRSGGAALALVGDAGTAKGIGRTLVGNIALALGIGLLLAGVAGLALARLVARPLIRTADVARAMGRGRRDLRAPEEGPREVVRVAASVNELAGALAETEERERRFLLSVSHELRTPLTAVRGFAESLADGVVTAPEDVVRAARTIESEAARLNRLVTDLLDLARLGTAEFRIDATPVDLATTFADAAQVWSARCAEVGVPFHYDAPGAPVHLVTDARRVRQVLDGLLENALRATPPGKPIVVSLRDGVTFSVRDGGPGLADEDYAVAFEPHVLRSRYAGLRPGGTGIGLALAGGLVAGLGGSITAGAAPEGGAMFQVHLPGPR</sequence>
<evidence type="ECO:0000256" key="10">
    <source>
        <dbReference type="ARBA" id="ARBA00022741"/>
    </source>
</evidence>
<evidence type="ECO:0000256" key="23">
    <source>
        <dbReference type="SAM" id="Phobius"/>
    </source>
</evidence>
<dbReference type="SMART" id="SM00388">
    <property type="entry name" value="HisKA"/>
    <property type="match status" value="1"/>
</dbReference>
<dbReference type="Gene3D" id="6.10.340.10">
    <property type="match status" value="1"/>
</dbReference>
<dbReference type="Pfam" id="PF00512">
    <property type="entry name" value="HisKA"/>
    <property type="match status" value="1"/>
</dbReference>
<dbReference type="InterPro" id="IPR003594">
    <property type="entry name" value="HATPase_dom"/>
</dbReference>
<evidence type="ECO:0000256" key="9">
    <source>
        <dbReference type="ARBA" id="ARBA00022692"/>
    </source>
</evidence>
<comment type="catalytic activity">
    <reaction evidence="1">
        <text>ATP + protein L-histidine = ADP + protein N-phospho-L-histidine.</text>
        <dbReference type="EC" id="2.7.13.3"/>
    </reaction>
</comment>
<evidence type="ECO:0000256" key="5">
    <source>
        <dbReference type="ARBA" id="ARBA00012438"/>
    </source>
</evidence>
<evidence type="ECO:0000256" key="20">
    <source>
        <dbReference type="ARBA" id="ARBA00023211"/>
    </source>
</evidence>
<feature type="transmembrane region" description="Helical" evidence="23">
    <location>
        <begin position="153"/>
        <end position="172"/>
    </location>
</feature>
<dbReference type="RefSeq" id="WP_378243124.1">
    <property type="nucleotide sequence ID" value="NZ_JBHSKF010000001.1"/>
</dbReference>
<organism evidence="26 27">
    <name type="scientific">Actinokineospora guangxiensis</name>
    <dbReference type="NCBI Taxonomy" id="1490288"/>
    <lineage>
        <taxon>Bacteria</taxon>
        <taxon>Bacillati</taxon>
        <taxon>Actinomycetota</taxon>
        <taxon>Actinomycetes</taxon>
        <taxon>Pseudonocardiales</taxon>
        <taxon>Pseudonocardiaceae</taxon>
        <taxon>Actinokineospora</taxon>
    </lineage>
</organism>
<dbReference type="SUPFAM" id="SSF47384">
    <property type="entry name" value="Homodimeric domain of signal transducing histidine kinase"/>
    <property type="match status" value="1"/>
</dbReference>
<keyword evidence="9 23" id="KW-0812">Transmembrane</keyword>
<evidence type="ECO:0000256" key="2">
    <source>
        <dbReference type="ARBA" id="ARBA00001936"/>
    </source>
</evidence>
<reference evidence="27" key="1">
    <citation type="journal article" date="2019" name="Int. J. Syst. Evol. Microbiol.">
        <title>The Global Catalogue of Microorganisms (GCM) 10K type strain sequencing project: providing services to taxonomists for standard genome sequencing and annotation.</title>
        <authorList>
            <consortium name="The Broad Institute Genomics Platform"/>
            <consortium name="The Broad Institute Genome Sequencing Center for Infectious Disease"/>
            <person name="Wu L."/>
            <person name="Ma J."/>
        </authorList>
    </citation>
    <scope>NUCLEOTIDE SEQUENCE [LARGE SCALE GENOMIC DNA]</scope>
    <source>
        <strain evidence="27">CCUG 59778</strain>
    </source>
</reference>
<evidence type="ECO:0000256" key="18">
    <source>
        <dbReference type="ARBA" id="ARBA00023016"/>
    </source>
</evidence>
<keyword evidence="18" id="KW-0346">Stress response</keyword>
<keyword evidence="7" id="KW-0597">Phosphoprotein</keyword>
<evidence type="ECO:0000256" key="6">
    <source>
        <dbReference type="ARBA" id="ARBA00022475"/>
    </source>
</evidence>
<dbReference type="InterPro" id="IPR036890">
    <property type="entry name" value="HATPase_C_sf"/>
</dbReference>
<keyword evidence="15" id="KW-0904">Protein phosphatase</keyword>
<evidence type="ECO:0000256" key="8">
    <source>
        <dbReference type="ARBA" id="ARBA00022679"/>
    </source>
</evidence>
<evidence type="ECO:0000313" key="27">
    <source>
        <dbReference type="Proteomes" id="UP001596157"/>
    </source>
</evidence>
<evidence type="ECO:0000256" key="16">
    <source>
        <dbReference type="ARBA" id="ARBA00022989"/>
    </source>
</evidence>
<protein>
    <recommendedName>
        <fullName evidence="21">Signal transduction histidine-protein kinase/phosphatase MprB</fullName>
        <ecNumber evidence="5">2.7.13.3</ecNumber>
    </recommendedName>
    <alternativeName>
        <fullName evidence="22">Mycobacterial persistence regulator B</fullName>
    </alternativeName>
</protein>
<keyword evidence="19" id="KW-0843">Virulence</keyword>
<dbReference type="Proteomes" id="UP001596157">
    <property type="component" value="Unassembled WGS sequence"/>
</dbReference>
<evidence type="ECO:0000259" key="25">
    <source>
        <dbReference type="PROSITE" id="PS50885"/>
    </source>
</evidence>
<evidence type="ECO:0000256" key="21">
    <source>
        <dbReference type="ARBA" id="ARBA00040454"/>
    </source>
</evidence>
<keyword evidence="8" id="KW-0808">Transferase</keyword>
<dbReference type="GO" id="GO:0016301">
    <property type="term" value="F:kinase activity"/>
    <property type="evidence" value="ECO:0007669"/>
    <property type="project" value="UniProtKB-KW"/>
</dbReference>
<evidence type="ECO:0000256" key="12">
    <source>
        <dbReference type="ARBA" id="ARBA00022801"/>
    </source>
</evidence>
<dbReference type="PANTHER" id="PTHR44936:SF9">
    <property type="entry name" value="SENSOR PROTEIN CREC"/>
    <property type="match status" value="1"/>
</dbReference>
<feature type="domain" description="Histidine kinase" evidence="24">
    <location>
        <begin position="233"/>
        <end position="448"/>
    </location>
</feature>
<evidence type="ECO:0000256" key="3">
    <source>
        <dbReference type="ARBA" id="ARBA00001946"/>
    </source>
</evidence>
<dbReference type="InterPro" id="IPR003661">
    <property type="entry name" value="HisK_dim/P_dom"/>
</dbReference>
<keyword evidence="13" id="KW-0067">ATP-binding</keyword>
<evidence type="ECO:0000256" key="19">
    <source>
        <dbReference type="ARBA" id="ARBA00023026"/>
    </source>
</evidence>
<dbReference type="PROSITE" id="PS50885">
    <property type="entry name" value="HAMP"/>
    <property type="match status" value="1"/>
</dbReference>
<comment type="caution">
    <text evidence="26">The sequence shown here is derived from an EMBL/GenBank/DDBJ whole genome shotgun (WGS) entry which is preliminary data.</text>
</comment>
<dbReference type="InterPro" id="IPR003660">
    <property type="entry name" value="HAMP_dom"/>
</dbReference>
<evidence type="ECO:0000313" key="26">
    <source>
        <dbReference type="EMBL" id="MFC5285825.1"/>
    </source>
</evidence>
<keyword evidence="23" id="KW-0472">Membrane</keyword>
<dbReference type="EC" id="2.7.13.3" evidence="5"/>
<dbReference type="Gene3D" id="3.30.565.10">
    <property type="entry name" value="Histidine kinase-like ATPase, C-terminal domain"/>
    <property type="match status" value="1"/>
</dbReference>
<dbReference type="SUPFAM" id="SSF55874">
    <property type="entry name" value="ATPase domain of HSP90 chaperone/DNA topoisomerase II/histidine kinase"/>
    <property type="match status" value="1"/>
</dbReference>
<evidence type="ECO:0000256" key="22">
    <source>
        <dbReference type="ARBA" id="ARBA00041776"/>
    </source>
</evidence>
<dbReference type="InterPro" id="IPR004358">
    <property type="entry name" value="Sig_transdc_His_kin-like_C"/>
</dbReference>
<comment type="cofactor">
    <cofactor evidence="3">
        <name>Mg(2+)</name>
        <dbReference type="ChEBI" id="CHEBI:18420"/>
    </cofactor>
</comment>
<dbReference type="InterPro" id="IPR036097">
    <property type="entry name" value="HisK_dim/P_sf"/>
</dbReference>
<keyword evidence="20" id="KW-0464">Manganese</keyword>
<feature type="domain" description="HAMP" evidence="25">
    <location>
        <begin position="173"/>
        <end position="225"/>
    </location>
</feature>
<dbReference type="Pfam" id="PF02518">
    <property type="entry name" value="HATPase_c"/>
    <property type="match status" value="1"/>
</dbReference>
<dbReference type="Gene3D" id="1.10.287.130">
    <property type="match status" value="1"/>
</dbReference>
<dbReference type="SMART" id="SM00304">
    <property type="entry name" value="HAMP"/>
    <property type="match status" value="1"/>
</dbReference>
<keyword evidence="14" id="KW-0460">Magnesium</keyword>
<proteinExistence type="predicted"/>
<keyword evidence="27" id="KW-1185">Reference proteome</keyword>
<comment type="subcellular location">
    <subcellularLocation>
        <location evidence="4">Cell membrane</location>
        <topology evidence="4">Multi-pass membrane protein</topology>
    </subcellularLocation>
</comment>
<evidence type="ECO:0000256" key="4">
    <source>
        <dbReference type="ARBA" id="ARBA00004651"/>
    </source>
</evidence>
<keyword evidence="16 23" id="KW-1133">Transmembrane helix</keyword>
<dbReference type="PRINTS" id="PR00344">
    <property type="entry name" value="BCTRLSENSOR"/>
</dbReference>
<evidence type="ECO:0000256" key="14">
    <source>
        <dbReference type="ARBA" id="ARBA00022842"/>
    </source>
</evidence>
<evidence type="ECO:0000256" key="1">
    <source>
        <dbReference type="ARBA" id="ARBA00000085"/>
    </source>
</evidence>
<keyword evidence="10" id="KW-0547">Nucleotide-binding</keyword>
<dbReference type="InterPro" id="IPR005467">
    <property type="entry name" value="His_kinase_dom"/>
</dbReference>
<comment type="cofactor">
    <cofactor evidence="2">
        <name>Mn(2+)</name>
        <dbReference type="ChEBI" id="CHEBI:29035"/>
    </cofactor>
</comment>
<dbReference type="PROSITE" id="PS50109">
    <property type="entry name" value="HIS_KIN"/>
    <property type="match status" value="1"/>
</dbReference>
<evidence type="ECO:0000256" key="13">
    <source>
        <dbReference type="ARBA" id="ARBA00022840"/>
    </source>
</evidence>
<accession>A0ABW0EIA0</accession>
<evidence type="ECO:0000256" key="11">
    <source>
        <dbReference type="ARBA" id="ARBA00022777"/>
    </source>
</evidence>
<evidence type="ECO:0000256" key="7">
    <source>
        <dbReference type="ARBA" id="ARBA00022553"/>
    </source>
</evidence>
<dbReference type="SMART" id="SM00387">
    <property type="entry name" value="HATPase_c"/>
    <property type="match status" value="1"/>
</dbReference>
<dbReference type="PANTHER" id="PTHR44936">
    <property type="entry name" value="SENSOR PROTEIN CREC"/>
    <property type="match status" value="1"/>
</dbReference>
<keyword evidence="12" id="KW-0378">Hydrolase</keyword>
<keyword evidence="6" id="KW-1003">Cell membrane</keyword>
<dbReference type="EMBL" id="JBHSKF010000001">
    <property type="protein sequence ID" value="MFC5285825.1"/>
    <property type="molecule type" value="Genomic_DNA"/>
</dbReference>
<name>A0ABW0EIA0_9PSEU</name>
<dbReference type="Pfam" id="PF00672">
    <property type="entry name" value="HAMP"/>
    <property type="match status" value="1"/>
</dbReference>
<keyword evidence="17" id="KW-0902">Two-component regulatory system</keyword>
<dbReference type="InterPro" id="IPR050980">
    <property type="entry name" value="2C_sensor_his_kinase"/>
</dbReference>
<evidence type="ECO:0000256" key="17">
    <source>
        <dbReference type="ARBA" id="ARBA00023012"/>
    </source>
</evidence>